<proteinExistence type="predicted"/>
<evidence type="ECO:0000313" key="3">
    <source>
        <dbReference type="Proteomes" id="UP000620124"/>
    </source>
</evidence>
<gene>
    <name evidence="2" type="ORF">MVEN_01299100</name>
</gene>
<dbReference type="EMBL" id="JACAZI010000010">
    <property type="protein sequence ID" value="KAF7349979.1"/>
    <property type="molecule type" value="Genomic_DNA"/>
</dbReference>
<reference evidence="2" key="1">
    <citation type="submission" date="2020-05" db="EMBL/GenBank/DDBJ databases">
        <title>Mycena genomes resolve the evolution of fungal bioluminescence.</title>
        <authorList>
            <person name="Tsai I.J."/>
        </authorList>
    </citation>
    <scope>NUCLEOTIDE SEQUENCE</scope>
    <source>
        <strain evidence="2">CCC161011</strain>
    </source>
</reference>
<dbReference type="Proteomes" id="UP000620124">
    <property type="component" value="Unassembled WGS sequence"/>
</dbReference>
<dbReference type="OrthoDB" id="2920504at2759"/>
<comment type="caution">
    <text evidence="2">The sequence shown here is derived from an EMBL/GenBank/DDBJ whole genome shotgun (WGS) entry which is preliminary data.</text>
</comment>
<feature type="chain" id="PRO_5034097648" evidence="1">
    <location>
        <begin position="17"/>
        <end position="169"/>
    </location>
</feature>
<accession>A0A8H6Y070</accession>
<feature type="signal peptide" evidence="1">
    <location>
        <begin position="1"/>
        <end position="16"/>
    </location>
</feature>
<name>A0A8H6Y070_9AGAR</name>
<keyword evidence="3" id="KW-1185">Reference proteome</keyword>
<evidence type="ECO:0000313" key="2">
    <source>
        <dbReference type="EMBL" id="KAF7349979.1"/>
    </source>
</evidence>
<keyword evidence="1" id="KW-0732">Signal</keyword>
<sequence>MLSIPSIFLSVLLASASPARRDICSFAGKNISITNGPFEAGFSSNGGTLVSQPISTAISEFAVASSGIPGQFELLKATDEELALADGGLPQMIGINSPVLWPRTWVINCSSCTTEGSPGNMLIGEGCFITPPPEFDTRCLNISDAAPVGSLVTLGDCEAIGNSINIYAA</sequence>
<protein>
    <submittedName>
        <fullName evidence="2">Uncharacterized protein</fullName>
    </submittedName>
</protein>
<dbReference type="AlphaFoldDB" id="A0A8H6Y070"/>
<evidence type="ECO:0000256" key="1">
    <source>
        <dbReference type="SAM" id="SignalP"/>
    </source>
</evidence>
<organism evidence="2 3">
    <name type="scientific">Mycena venus</name>
    <dbReference type="NCBI Taxonomy" id="2733690"/>
    <lineage>
        <taxon>Eukaryota</taxon>
        <taxon>Fungi</taxon>
        <taxon>Dikarya</taxon>
        <taxon>Basidiomycota</taxon>
        <taxon>Agaricomycotina</taxon>
        <taxon>Agaricomycetes</taxon>
        <taxon>Agaricomycetidae</taxon>
        <taxon>Agaricales</taxon>
        <taxon>Marasmiineae</taxon>
        <taxon>Mycenaceae</taxon>
        <taxon>Mycena</taxon>
    </lineage>
</organism>